<dbReference type="Proteomes" id="UP000789375">
    <property type="component" value="Unassembled WGS sequence"/>
</dbReference>
<comment type="caution">
    <text evidence="1">The sequence shown here is derived from an EMBL/GenBank/DDBJ whole genome shotgun (WGS) entry which is preliminary data.</text>
</comment>
<keyword evidence="2" id="KW-1185">Reference proteome</keyword>
<gene>
    <name evidence="1" type="ORF">FMOSSE_LOCUS12289</name>
</gene>
<protein>
    <submittedName>
        <fullName evidence="1">6462_t:CDS:1</fullName>
    </submittedName>
</protein>
<accession>A0A9N9ECP9</accession>
<evidence type="ECO:0000313" key="2">
    <source>
        <dbReference type="Proteomes" id="UP000789375"/>
    </source>
</evidence>
<proteinExistence type="predicted"/>
<organism evidence="1 2">
    <name type="scientific">Funneliformis mosseae</name>
    <name type="common">Endomycorrhizal fungus</name>
    <name type="synonym">Glomus mosseae</name>
    <dbReference type="NCBI Taxonomy" id="27381"/>
    <lineage>
        <taxon>Eukaryota</taxon>
        <taxon>Fungi</taxon>
        <taxon>Fungi incertae sedis</taxon>
        <taxon>Mucoromycota</taxon>
        <taxon>Glomeromycotina</taxon>
        <taxon>Glomeromycetes</taxon>
        <taxon>Glomerales</taxon>
        <taxon>Glomeraceae</taxon>
        <taxon>Funneliformis</taxon>
    </lineage>
</organism>
<dbReference type="EMBL" id="CAJVPP010005676">
    <property type="protein sequence ID" value="CAG8668512.1"/>
    <property type="molecule type" value="Genomic_DNA"/>
</dbReference>
<evidence type="ECO:0000313" key="1">
    <source>
        <dbReference type="EMBL" id="CAG8668512.1"/>
    </source>
</evidence>
<dbReference type="AlphaFoldDB" id="A0A9N9ECP9"/>
<name>A0A9N9ECP9_FUNMO</name>
<reference evidence="1" key="1">
    <citation type="submission" date="2021-06" db="EMBL/GenBank/DDBJ databases">
        <authorList>
            <person name="Kallberg Y."/>
            <person name="Tangrot J."/>
            <person name="Rosling A."/>
        </authorList>
    </citation>
    <scope>NUCLEOTIDE SEQUENCE</scope>
    <source>
        <strain evidence="1">87-6 pot B 2015</strain>
    </source>
</reference>
<feature type="non-terminal residue" evidence="1">
    <location>
        <position position="1"/>
    </location>
</feature>
<sequence>TYCSHYYGLEVLKYLSLLPQLVIIDFRCSANIAYDRWPARTSSNNEYLREPIPKKPL</sequence>